<dbReference type="Proteomes" id="UP000612855">
    <property type="component" value="Unassembled WGS sequence"/>
</dbReference>
<sequence>MITRFLSPILAAALLVQPALADMTTARTPASDVTWLDTPFGVHAAPVHGDFTKGAHVTFVRFKAGQATPVHIHSHEYTGIIVSGVGRHYEPDKPETEVDLPAGSTWYIGANVPHISACNARSDCVFALIQDEPFDYVEGM</sequence>
<dbReference type="EMBL" id="BMFJ01000001">
    <property type="protein sequence ID" value="GGE16644.1"/>
    <property type="molecule type" value="Genomic_DNA"/>
</dbReference>
<dbReference type="InterPro" id="IPR011051">
    <property type="entry name" value="RmlC_Cupin_sf"/>
</dbReference>
<dbReference type="InterPro" id="IPR014710">
    <property type="entry name" value="RmlC-like_jellyroll"/>
</dbReference>
<feature type="domain" description="Cupin type-2" evidence="2">
    <location>
        <begin position="59"/>
        <end position="126"/>
    </location>
</feature>
<reference evidence="4" key="1">
    <citation type="journal article" date="2019" name="Int. J. Syst. Evol. Microbiol.">
        <title>The Global Catalogue of Microorganisms (GCM) 10K type strain sequencing project: providing services to taxonomists for standard genome sequencing and annotation.</title>
        <authorList>
            <consortium name="The Broad Institute Genomics Platform"/>
            <consortium name="The Broad Institute Genome Sequencing Center for Infectious Disease"/>
            <person name="Wu L."/>
            <person name="Ma J."/>
        </authorList>
    </citation>
    <scope>NUCLEOTIDE SEQUENCE [LARGE SCALE GENOMIC DNA]</scope>
    <source>
        <strain evidence="4">CGMCC 1.12664</strain>
    </source>
</reference>
<gene>
    <name evidence="3" type="ORF">GCM10011360_01750</name>
</gene>
<organism evidence="3 4">
    <name type="scientific">Primorskyibacter flagellatus</name>
    <dbReference type="NCBI Taxonomy" id="1387277"/>
    <lineage>
        <taxon>Bacteria</taxon>
        <taxon>Pseudomonadati</taxon>
        <taxon>Pseudomonadota</taxon>
        <taxon>Alphaproteobacteria</taxon>
        <taxon>Rhodobacterales</taxon>
        <taxon>Roseobacteraceae</taxon>
        <taxon>Primorskyibacter</taxon>
    </lineage>
</organism>
<evidence type="ECO:0000313" key="4">
    <source>
        <dbReference type="Proteomes" id="UP000612855"/>
    </source>
</evidence>
<dbReference type="RefSeq" id="WP_188475750.1">
    <property type="nucleotide sequence ID" value="NZ_BMFJ01000001.1"/>
</dbReference>
<dbReference type="InterPro" id="IPR013096">
    <property type="entry name" value="Cupin_2"/>
</dbReference>
<feature type="chain" id="PRO_5037916577" description="Cupin type-2 domain-containing protein" evidence="1">
    <location>
        <begin position="22"/>
        <end position="140"/>
    </location>
</feature>
<comment type="caution">
    <text evidence="3">The sequence shown here is derived from an EMBL/GenBank/DDBJ whole genome shotgun (WGS) entry which is preliminary data.</text>
</comment>
<proteinExistence type="predicted"/>
<accession>A0A916ZWA4</accession>
<dbReference type="Gene3D" id="2.60.120.10">
    <property type="entry name" value="Jelly Rolls"/>
    <property type="match status" value="1"/>
</dbReference>
<protein>
    <recommendedName>
        <fullName evidence="2">Cupin type-2 domain-containing protein</fullName>
    </recommendedName>
</protein>
<dbReference type="Pfam" id="PF07883">
    <property type="entry name" value="Cupin_2"/>
    <property type="match status" value="1"/>
</dbReference>
<evidence type="ECO:0000313" key="3">
    <source>
        <dbReference type="EMBL" id="GGE16644.1"/>
    </source>
</evidence>
<name>A0A916ZWA4_9RHOB</name>
<dbReference type="AlphaFoldDB" id="A0A916ZWA4"/>
<feature type="signal peptide" evidence="1">
    <location>
        <begin position="1"/>
        <end position="21"/>
    </location>
</feature>
<keyword evidence="1" id="KW-0732">Signal</keyword>
<evidence type="ECO:0000256" key="1">
    <source>
        <dbReference type="SAM" id="SignalP"/>
    </source>
</evidence>
<evidence type="ECO:0000259" key="2">
    <source>
        <dbReference type="Pfam" id="PF07883"/>
    </source>
</evidence>
<keyword evidence="4" id="KW-1185">Reference proteome</keyword>
<dbReference type="SUPFAM" id="SSF51182">
    <property type="entry name" value="RmlC-like cupins"/>
    <property type="match status" value="1"/>
</dbReference>